<comment type="caution">
    <text evidence="2">The sequence shown here is derived from an EMBL/GenBank/DDBJ whole genome shotgun (WGS) entry which is preliminary data.</text>
</comment>
<reference evidence="2 3" key="1">
    <citation type="submission" date="2021-06" db="EMBL/GenBank/DDBJ databases">
        <title>Genome sequence of Babesia caballi.</title>
        <authorList>
            <person name="Yamagishi J."/>
            <person name="Kidaka T."/>
            <person name="Ochi A."/>
        </authorList>
    </citation>
    <scope>NUCLEOTIDE SEQUENCE [LARGE SCALE GENOMIC DNA]</scope>
    <source>
        <strain evidence="2">USDA-D6B2</strain>
    </source>
</reference>
<evidence type="ECO:0000313" key="3">
    <source>
        <dbReference type="Proteomes" id="UP001497744"/>
    </source>
</evidence>
<evidence type="ECO:0000313" key="2">
    <source>
        <dbReference type="EMBL" id="GIX65364.1"/>
    </source>
</evidence>
<feature type="compositionally biased region" description="Basic and acidic residues" evidence="1">
    <location>
        <begin position="92"/>
        <end position="103"/>
    </location>
</feature>
<dbReference type="EMBL" id="BPLF01000004">
    <property type="protein sequence ID" value="GIX65364.1"/>
    <property type="molecule type" value="Genomic_DNA"/>
</dbReference>
<sequence>MHHQYPVTQALTEIRHALLRDFPGAHNTRLSKHHLQDPVHVGHLEETCQVQDAAGRKVAPVPRHGLGVPNDPVDLDTPVRPERGPHPVLGGDVHRVPRTDEPSRPSVLRRFLGLARTPAPSLSENAHLRRHPAPYLARYVKDCVIYSRDEALYGDLRPLVPSYR</sequence>
<dbReference type="GeneID" id="94196845"/>
<protein>
    <submittedName>
        <fullName evidence="2">Daple-like protein</fullName>
    </submittedName>
</protein>
<dbReference type="Proteomes" id="UP001497744">
    <property type="component" value="Unassembled WGS sequence"/>
</dbReference>
<gene>
    <name evidence="2" type="ORF">BcabD6B2_47990</name>
</gene>
<evidence type="ECO:0000256" key="1">
    <source>
        <dbReference type="SAM" id="MobiDB-lite"/>
    </source>
</evidence>
<dbReference type="RefSeq" id="XP_067717433.1">
    <property type="nucleotide sequence ID" value="XM_067861332.1"/>
</dbReference>
<feature type="region of interest" description="Disordered" evidence="1">
    <location>
        <begin position="60"/>
        <end position="104"/>
    </location>
</feature>
<accession>A0AAV4LZ41</accession>
<name>A0AAV4LZ41_BABCB</name>
<dbReference type="AlphaFoldDB" id="A0AAV4LZ41"/>
<keyword evidence="3" id="KW-1185">Reference proteome</keyword>
<organism evidence="2 3">
    <name type="scientific">Babesia caballi</name>
    <dbReference type="NCBI Taxonomy" id="5871"/>
    <lineage>
        <taxon>Eukaryota</taxon>
        <taxon>Sar</taxon>
        <taxon>Alveolata</taxon>
        <taxon>Apicomplexa</taxon>
        <taxon>Aconoidasida</taxon>
        <taxon>Piroplasmida</taxon>
        <taxon>Babesiidae</taxon>
        <taxon>Babesia</taxon>
    </lineage>
</organism>
<proteinExistence type="predicted"/>